<gene>
    <name evidence="2" type="ORF">EX30DRAFT_366555</name>
</gene>
<feature type="compositionally biased region" description="Low complexity" evidence="1">
    <location>
        <begin position="187"/>
        <end position="198"/>
    </location>
</feature>
<dbReference type="PANTHER" id="PTHR39606:SF1">
    <property type="entry name" value="CELL SURFACE PROTEIN"/>
    <property type="match status" value="1"/>
</dbReference>
<feature type="compositionally biased region" description="Basic and acidic residues" evidence="1">
    <location>
        <begin position="122"/>
        <end position="134"/>
    </location>
</feature>
<feature type="region of interest" description="Disordered" evidence="1">
    <location>
        <begin position="1"/>
        <end position="419"/>
    </location>
</feature>
<dbReference type="AlphaFoldDB" id="A0A4S2MRI1"/>
<feature type="compositionally biased region" description="Polar residues" evidence="1">
    <location>
        <begin position="135"/>
        <end position="152"/>
    </location>
</feature>
<feature type="compositionally biased region" description="Low complexity" evidence="1">
    <location>
        <begin position="379"/>
        <end position="392"/>
    </location>
</feature>
<sequence length="419" mass="41857">MSGVINKLTGNTKNTAATSTTAGPHDSNIANKMDPRVDSDLDGSRNAGLRADHNYGQRTAGPHSSNVGNKMDPRVDSDLDGSRNMGGLGGVGAPTTGTRHAGTTGYGSTNAGPHSSNAGNKLDPRIDSDLDHRGTTTAGAIGSSHTAGSTNAGPHKSNIANKLDPRVDSDRDGRAAAGNTHGGVLGTGTSAAHTAGSTNYGPHSSNIGNKLDPRVDSDLDRSHGMETAGTMGTTGTTSTTGPTRTTGITAGGTALNSGTYGGSTNAGPHSSNIGNKLDPRVDSDLDGRGTRHTAGSTNYGPHSSNVGNKVDPRVDSDRDGRAAYGAAGAGAGAGAGTVGAGALGSKTGPTTTHGPHVTNTGNKLDPRVDSDRDHRGSRAATATGPAPNTAGPHKSDILNKLDPRVDSDLDGSKTIGNKH</sequence>
<dbReference type="InParanoid" id="A0A4S2MRI1"/>
<feature type="compositionally biased region" description="Basic and acidic residues" evidence="1">
    <location>
        <begin position="33"/>
        <end position="43"/>
    </location>
</feature>
<evidence type="ECO:0000256" key="1">
    <source>
        <dbReference type="SAM" id="MobiDB-lite"/>
    </source>
</evidence>
<evidence type="ECO:0000313" key="2">
    <source>
        <dbReference type="EMBL" id="TGZ77708.1"/>
    </source>
</evidence>
<feature type="compositionally biased region" description="Low complexity" evidence="1">
    <location>
        <begin position="227"/>
        <end position="254"/>
    </location>
</feature>
<feature type="compositionally biased region" description="Basic and acidic residues" evidence="1">
    <location>
        <begin position="393"/>
        <end position="411"/>
    </location>
</feature>
<feature type="compositionally biased region" description="Polar residues" evidence="1">
    <location>
        <begin position="293"/>
        <end position="307"/>
    </location>
</feature>
<feature type="compositionally biased region" description="Polar residues" evidence="1">
    <location>
        <begin position="255"/>
        <end position="274"/>
    </location>
</feature>
<dbReference type="EMBL" id="ML220150">
    <property type="protein sequence ID" value="TGZ77708.1"/>
    <property type="molecule type" value="Genomic_DNA"/>
</dbReference>
<feature type="compositionally biased region" description="Gly residues" evidence="1">
    <location>
        <begin position="327"/>
        <end position="342"/>
    </location>
</feature>
<keyword evidence="3" id="KW-1185">Reference proteome</keyword>
<feature type="compositionally biased region" description="Basic and acidic residues" evidence="1">
    <location>
        <begin position="364"/>
        <end position="376"/>
    </location>
</feature>
<evidence type="ECO:0008006" key="4">
    <source>
        <dbReference type="Google" id="ProtNLM"/>
    </source>
</evidence>
<reference evidence="2 3" key="1">
    <citation type="submission" date="2019-04" db="EMBL/GenBank/DDBJ databases">
        <title>Comparative genomics and transcriptomics to analyze fruiting body development in filamentous ascomycetes.</title>
        <authorList>
            <consortium name="DOE Joint Genome Institute"/>
            <person name="Lutkenhaus R."/>
            <person name="Traeger S."/>
            <person name="Breuer J."/>
            <person name="Kuo A."/>
            <person name="Lipzen A."/>
            <person name="Pangilinan J."/>
            <person name="Dilworth D."/>
            <person name="Sandor L."/>
            <person name="Poggeler S."/>
            <person name="Barry K."/>
            <person name="Grigoriev I.V."/>
            <person name="Nowrousian M."/>
        </authorList>
    </citation>
    <scope>NUCLEOTIDE SEQUENCE [LARGE SCALE GENOMIC DNA]</scope>
    <source>
        <strain evidence="2 3">CBS 389.68</strain>
    </source>
</reference>
<feature type="compositionally biased region" description="Basic and acidic residues" evidence="1">
    <location>
        <begin position="163"/>
        <end position="174"/>
    </location>
</feature>
<dbReference type="PANTHER" id="PTHR39606">
    <property type="entry name" value="SURFACE PROTEIN, PUTATIVE-RELATED"/>
    <property type="match status" value="1"/>
</dbReference>
<dbReference type="Proteomes" id="UP000298138">
    <property type="component" value="Unassembled WGS sequence"/>
</dbReference>
<organism evidence="2 3">
    <name type="scientific">Ascodesmis nigricans</name>
    <dbReference type="NCBI Taxonomy" id="341454"/>
    <lineage>
        <taxon>Eukaryota</taxon>
        <taxon>Fungi</taxon>
        <taxon>Dikarya</taxon>
        <taxon>Ascomycota</taxon>
        <taxon>Pezizomycotina</taxon>
        <taxon>Pezizomycetes</taxon>
        <taxon>Pezizales</taxon>
        <taxon>Ascodesmidaceae</taxon>
        <taxon>Ascodesmis</taxon>
    </lineage>
</organism>
<accession>A0A4S2MRI1</accession>
<protein>
    <recommendedName>
        <fullName evidence="4">Cell surface protein</fullName>
    </recommendedName>
</protein>
<dbReference type="STRING" id="341454.A0A4S2MRI1"/>
<feature type="compositionally biased region" description="Basic and acidic residues" evidence="1">
    <location>
        <begin position="71"/>
        <end position="81"/>
    </location>
</feature>
<name>A0A4S2MRI1_9PEZI</name>
<feature type="compositionally biased region" description="Low complexity" evidence="1">
    <location>
        <begin position="343"/>
        <end position="362"/>
    </location>
</feature>
<feature type="compositionally biased region" description="Polar residues" evidence="1">
    <location>
        <begin position="106"/>
        <end position="119"/>
    </location>
</feature>
<feature type="compositionally biased region" description="Basic and acidic residues" evidence="1">
    <location>
        <begin position="211"/>
        <end position="224"/>
    </location>
</feature>
<feature type="compositionally biased region" description="Polar residues" evidence="1">
    <location>
        <begin position="199"/>
        <end position="208"/>
    </location>
</feature>
<proteinExistence type="predicted"/>
<feature type="compositionally biased region" description="Basic and acidic residues" evidence="1">
    <location>
        <begin position="277"/>
        <end position="289"/>
    </location>
</feature>
<dbReference type="OrthoDB" id="2590867at2759"/>
<feature type="compositionally biased region" description="Low complexity" evidence="1">
    <location>
        <begin position="9"/>
        <end position="23"/>
    </location>
</feature>
<feature type="compositionally biased region" description="Basic and acidic residues" evidence="1">
    <location>
        <begin position="310"/>
        <end position="321"/>
    </location>
</feature>
<evidence type="ECO:0000313" key="3">
    <source>
        <dbReference type="Proteomes" id="UP000298138"/>
    </source>
</evidence>